<dbReference type="PANTHER" id="PTHR48041:SF139">
    <property type="entry name" value="PROTEIN SCARLET"/>
    <property type="match status" value="1"/>
</dbReference>
<feature type="domain" description="ABC transporter" evidence="10">
    <location>
        <begin position="57"/>
        <end position="314"/>
    </location>
</feature>
<dbReference type="GO" id="GO:0016887">
    <property type="term" value="F:ATP hydrolysis activity"/>
    <property type="evidence" value="ECO:0007669"/>
    <property type="project" value="InterPro"/>
</dbReference>
<comment type="subcellular location">
    <subcellularLocation>
        <location evidence="1">Membrane</location>
        <topology evidence="1">Multi-pass membrane protein</topology>
    </subcellularLocation>
</comment>
<keyword evidence="4 9" id="KW-0812">Transmembrane</keyword>
<keyword evidence="5" id="KW-0547">Nucleotide-binding</keyword>
<dbReference type="Proteomes" id="UP000838412">
    <property type="component" value="Chromosome 14"/>
</dbReference>
<dbReference type="Pfam" id="PF00005">
    <property type="entry name" value="ABC_tran"/>
    <property type="match status" value="1"/>
</dbReference>
<evidence type="ECO:0000256" key="7">
    <source>
        <dbReference type="ARBA" id="ARBA00022989"/>
    </source>
</evidence>
<evidence type="ECO:0000313" key="12">
    <source>
        <dbReference type="Proteomes" id="UP000838412"/>
    </source>
</evidence>
<name>A0A8J9Z0D6_BRALA</name>
<dbReference type="Pfam" id="PF01061">
    <property type="entry name" value="ABC2_membrane"/>
    <property type="match status" value="1"/>
</dbReference>
<reference evidence="11" key="1">
    <citation type="submission" date="2022-01" db="EMBL/GenBank/DDBJ databases">
        <authorList>
            <person name="Braso-Vives M."/>
        </authorList>
    </citation>
    <scope>NUCLEOTIDE SEQUENCE</scope>
</reference>
<dbReference type="CDD" id="cd03213">
    <property type="entry name" value="ABCG_EPDR"/>
    <property type="match status" value="1"/>
</dbReference>
<evidence type="ECO:0000313" key="11">
    <source>
        <dbReference type="EMBL" id="CAH1245186.1"/>
    </source>
</evidence>
<gene>
    <name evidence="11" type="primary">ABCG1</name>
    <name evidence="11" type="ORF">BLAG_LOCUS7607</name>
</gene>
<evidence type="ECO:0000259" key="10">
    <source>
        <dbReference type="PROSITE" id="PS50893"/>
    </source>
</evidence>
<dbReference type="AlphaFoldDB" id="A0A8J9Z0D6"/>
<evidence type="ECO:0000256" key="1">
    <source>
        <dbReference type="ARBA" id="ARBA00004141"/>
    </source>
</evidence>
<evidence type="ECO:0000256" key="4">
    <source>
        <dbReference type="ARBA" id="ARBA00022692"/>
    </source>
</evidence>
<dbReference type="InterPro" id="IPR013525">
    <property type="entry name" value="ABC2_TM"/>
</dbReference>
<evidence type="ECO:0000256" key="9">
    <source>
        <dbReference type="SAM" id="Phobius"/>
    </source>
</evidence>
<dbReference type="InterPro" id="IPR003439">
    <property type="entry name" value="ABC_transporter-like_ATP-bd"/>
</dbReference>
<feature type="transmembrane region" description="Helical" evidence="9">
    <location>
        <begin position="438"/>
        <end position="461"/>
    </location>
</feature>
<evidence type="ECO:0000256" key="3">
    <source>
        <dbReference type="ARBA" id="ARBA00022448"/>
    </source>
</evidence>
<protein>
    <submittedName>
        <fullName evidence="11">ABCG1 protein</fullName>
    </submittedName>
</protein>
<dbReference type="GO" id="GO:0005886">
    <property type="term" value="C:plasma membrane"/>
    <property type="evidence" value="ECO:0007669"/>
    <property type="project" value="TreeGrafter"/>
</dbReference>
<dbReference type="InterPro" id="IPR027417">
    <property type="entry name" value="P-loop_NTPase"/>
</dbReference>
<dbReference type="OrthoDB" id="66620at2759"/>
<dbReference type="PROSITE" id="PS00211">
    <property type="entry name" value="ABC_TRANSPORTER_1"/>
    <property type="match status" value="1"/>
</dbReference>
<dbReference type="PROSITE" id="PS50893">
    <property type="entry name" value="ABC_TRANSPORTER_2"/>
    <property type="match status" value="1"/>
</dbReference>
<keyword evidence="3" id="KW-0813">Transport</keyword>
<evidence type="ECO:0000256" key="6">
    <source>
        <dbReference type="ARBA" id="ARBA00022840"/>
    </source>
</evidence>
<feature type="transmembrane region" description="Helical" evidence="9">
    <location>
        <begin position="481"/>
        <end position="508"/>
    </location>
</feature>
<keyword evidence="6" id="KW-0067">ATP-binding</keyword>
<keyword evidence="7 9" id="KW-1133">Transmembrane helix</keyword>
<accession>A0A8J9Z0D6</accession>
<dbReference type="Gene3D" id="3.40.50.300">
    <property type="entry name" value="P-loop containing nucleotide triphosphate hydrolases"/>
    <property type="match status" value="1"/>
</dbReference>
<evidence type="ECO:0000256" key="8">
    <source>
        <dbReference type="ARBA" id="ARBA00023136"/>
    </source>
</evidence>
<dbReference type="PANTHER" id="PTHR48041">
    <property type="entry name" value="ABC TRANSPORTER G FAMILY MEMBER 28"/>
    <property type="match status" value="1"/>
</dbReference>
<dbReference type="SMART" id="SM00382">
    <property type="entry name" value="AAA"/>
    <property type="match status" value="1"/>
</dbReference>
<dbReference type="InterPro" id="IPR017871">
    <property type="entry name" value="ABC_transporter-like_CS"/>
</dbReference>
<feature type="transmembrane region" description="Helical" evidence="9">
    <location>
        <begin position="407"/>
        <end position="426"/>
    </location>
</feature>
<dbReference type="Pfam" id="PF19055">
    <property type="entry name" value="ABC2_membrane_7"/>
    <property type="match status" value="1"/>
</dbReference>
<dbReference type="GO" id="GO:0005524">
    <property type="term" value="F:ATP binding"/>
    <property type="evidence" value="ECO:0007669"/>
    <property type="project" value="UniProtKB-KW"/>
</dbReference>
<feature type="transmembrane region" description="Helical" evidence="9">
    <location>
        <begin position="520"/>
        <end position="542"/>
    </location>
</feature>
<dbReference type="InterPro" id="IPR050352">
    <property type="entry name" value="ABCG_transporters"/>
</dbReference>
<keyword evidence="8 9" id="KW-0472">Membrane</keyword>
<dbReference type="InterPro" id="IPR003593">
    <property type="entry name" value="AAA+_ATPase"/>
</dbReference>
<feature type="transmembrane region" description="Helical" evidence="9">
    <location>
        <begin position="605"/>
        <end position="629"/>
    </location>
</feature>
<keyword evidence="12" id="KW-1185">Reference proteome</keyword>
<dbReference type="GO" id="GO:0140359">
    <property type="term" value="F:ABC-type transporter activity"/>
    <property type="evidence" value="ECO:0007669"/>
    <property type="project" value="InterPro"/>
</dbReference>
<organism evidence="11 12">
    <name type="scientific">Branchiostoma lanceolatum</name>
    <name type="common">Common lancelet</name>
    <name type="synonym">Amphioxus lanceolatum</name>
    <dbReference type="NCBI Taxonomy" id="7740"/>
    <lineage>
        <taxon>Eukaryota</taxon>
        <taxon>Metazoa</taxon>
        <taxon>Chordata</taxon>
        <taxon>Cephalochordata</taxon>
        <taxon>Leptocardii</taxon>
        <taxon>Amphioxiformes</taxon>
        <taxon>Branchiostomatidae</taxon>
        <taxon>Branchiostoma</taxon>
    </lineage>
</organism>
<proteinExistence type="inferred from homology"/>
<dbReference type="EMBL" id="OV696699">
    <property type="protein sequence ID" value="CAH1245186.1"/>
    <property type="molecule type" value="Genomic_DNA"/>
</dbReference>
<evidence type="ECO:0000256" key="2">
    <source>
        <dbReference type="ARBA" id="ARBA00005814"/>
    </source>
</evidence>
<evidence type="ECO:0000256" key="5">
    <source>
        <dbReference type="ARBA" id="ARBA00022741"/>
    </source>
</evidence>
<dbReference type="SUPFAM" id="SSF52540">
    <property type="entry name" value="P-loop containing nucleoside triphosphate hydrolases"/>
    <property type="match status" value="1"/>
</dbReference>
<comment type="similarity">
    <text evidence="2">Belongs to the ABC transporter superfamily. ABCG family. Eye pigment precursor importer (TC 3.A.1.204) subfamily.</text>
</comment>
<dbReference type="InterPro" id="IPR043926">
    <property type="entry name" value="ABCG_dom"/>
</dbReference>
<sequence>MGTRSSDETALLIDRHENRSRTAGYNSIPGAAGSAGMLTAARMRRRSTIIVDKRLQLTWENIHVYVDSKDKGCCGGGKDKTTPATTHILRGVSGIAKSGTLLAIMGSSGAGKTTLLNTLTQRNCSQFDIEGAVKVNGQPWNRNISSMSAYIQQNDLFVEILTVREHLIFQASLRMDKHITRDNRMELVEEVINEMGLSKCADTRIGTPGRTTGISGGERKRLAFASELLTNPSLMFCDEPTSGLDSSMTHNVVASLKQLAAKGRTVVCTIHQPPSEVFAMFDQILLLAEGRVAYMGPSQNAVAFFHSAGYDCPKNFNPADFYIYTLAIQPGYEEECKAKVKDICDRYQQSDHCTAINNQLHHADGHMGLGLLENRSGGSPYKASWWQQFVALMWRCSVNAIRQPKIFTARLVQALVISLLVGLVYLQTAYDQKGIQDFNGVLFVMIIQNAMPAINAVVQTFPLELDIFKREHRNGMYRTDVYFICKVLAEMPISIILPLIYTSVVYWMVGYVISASTSSLQTAVTLANLPLVPLILFGGFFINTKSVPVYFIWLEYISWFKYGNEVMAVNQWRDVTNITCSPSDGACAGTGMDVLRSLNYSEDNVIFDIGAMLGLMMGFLLLAFVLLLIRSYKSKS</sequence>